<evidence type="ECO:0000259" key="5">
    <source>
        <dbReference type="SMART" id="SM00895"/>
    </source>
</evidence>
<dbReference type="Pfam" id="PF07729">
    <property type="entry name" value="FCD"/>
    <property type="match status" value="1"/>
</dbReference>
<dbReference type="PANTHER" id="PTHR43537">
    <property type="entry name" value="TRANSCRIPTIONAL REGULATOR, GNTR FAMILY"/>
    <property type="match status" value="1"/>
</dbReference>
<dbReference type="SUPFAM" id="SSF46785">
    <property type="entry name" value="Winged helix' DNA-binding domain"/>
    <property type="match status" value="1"/>
</dbReference>
<gene>
    <name evidence="6" type="ORF">B8X04_08515</name>
</gene>
<evidence type="ECO:0000256" key="4">
    <source>
        <dbReference type="SAM" id="MobiDB-lite"/>
    </source>
</evidence>
<keyword evidence="1" id="KW-0805">Transcription regulation</keyword>
<keyword evidence="2" id="KW-0238">DNA-binding</keyword>
<feature type="domain" description="GntR C-terminal" evidence="5">
    <location>
        <begin position="122"/>
        <end position="245"/>
    </location>
</feature>
<reference evidence="6 7" key="1">
    <citation type="submission" date="2017-04" db="EMBL/GenBank/DDBJ databases">
        <title>Kefir bacterial isolates.</title>
        <authorList>
            <person name="Kim Y."/>
            <person name="Blasche S."/>
            <person name="Patil K.R."/>
        </authorList>
    </citation>
    <scope>NUCLEOTIDE SEQUENCE [LARGE SCALE GENOMIC DNA]</scope>
    <source>
        <strain evidence="6 7">OG2</strain>
    </source>
</reference>
<dbReference type="Gene3D" id="1.20.120.530">
    <property type="entry name" value="GntR ligand-binding domain-like"/>
    <property type="match status" value="1"/>
</dbReference>
<evidence type="ECO:0000313" key="7">
    <source>
        <dbReference type="Proteomes" id="UP000216867"/>
    </source>
</evidence>
<evidence type="ECO:0000313" key="6">
    <source>
        <dbReference type="EMBL" id="PAK95777.1"/>
    </source>
</evidence>
<dbReference type="SMART" id="SM00895">
    <property type="entry name" value="FCD"/>
    <property type="match status" value="1"/>
</dbReference>
<comment type="caution">
    <text evidence="6">The sequence shown here is derived from an EMBL/GenBank/DDBJ whole genome shotgun (WGS) entry which is preliminary data.</text>
</comment>
<dbReference type="EMBL" id="NCWY01000006">
    <property type="protein sequence ID" value="PAK95777.1"/>
    <property type="molecule type" value="Genomic_DNA"/>
</dbReference>
<dbReference type="InterPro" id="IPR011711">
    <property type="entry name" value="GntR_C"/>
</dbReference>
<evidence type="ECO:0000256" key="3">
    <source>
        <dbReference type="ARBA" id="ARBA00023163"/>
    </source>
</evidence>
<protein>
    <recommendedName>
        <fullName evidence="5">GntR C-terminal domain-containing protein</fullName>
    </recommendedName>
</protein>
<dbReference type="SUPFAM" id="SSF48008">
    <property type="entry name" value="GntR ligand-binding domain-like"/>
    <property type="match status" value="1"/>
</dbReference>
<keyword evidence="3" id="KW-0804">Transcription</keyword>
<evidence type="ECO:0000256" key="2">
    <source>
        <dbReference type="ARBA" id="ARBA00023125"/>
    </source>
</evidence>
<dbReference type="InterPro" id="IPR036390">
    <property type="entry name" value="WH_DNA-bd_sf"/>
</dbReference>
<accession>A0A269ZD89</accession>
<dbReference type="GO" id="GO:0003677">
    <property type="term" value="F:DNA binding"/>
    <property type="evidence" value="ECO:0007669"/>
    <property type="project" value="UniProtKB-KW"/>
</dbReference>
<name>A0A269ZD89_9MICO</name>
<dbReference type="Proteomes" id="UP000216867">
    <property type="component" value="Unassembled WGS sequence"/>
</dbReference>
<dbReference type="InterPro" id="IPR036388">
    <property type="entry name" value="WH-like_DNA-bd_sf"/>
</dbReference>
<dbReference type="AlphaFoldDB" id="A0A269ZD89"/>
<dbReference type="Gene3D" id="1.10.10.10">
    <property type="entry name" value="Winged helix-like DNA-binding domain superfamily/Winged helix DNA-binding domain"/>
    <property type="match status" value="1"/>
</dbReference>
<proteinExistence type="predicted"/>
<feature type="region of interest" description="Disordered" evidence="4">
    <location>
        <begin position="1"/>
        <end position="21"/>
    </location>
</feature>
<feature type="region of interest" description="Disordered" evidence="4">
    <location>
        <begin position="247"/>
        <end position="270"/>
    </location>
</feature>
<sequence length="270" mass="28714">MGDNGTGGSLIRKGTGDMTQESPLRLHAGSAHSRAGEVADLLARRSREAGPDAHLGTKQSLCREIGVAPGTLNESLRMLEAQGLITMRTGPGGGVFSSEPHPLVRIGQAMVRVSDGAESVAQAAVVRNALEPVVLLDAALHRTDDDLRLLRERLRLVEDSVDDDLGFARAIWDFHRAIYAAADNELLAEVCRAMLDLITARTESVEPKTPARKRARIAGHRALLEAVEAGDPQMCRRAMEMHGVDGAEVHSSTGGESVGEAVNAKEPPSG</sequence>
<dbReference type="PANTHER" id="PTHR43537:SF5">
    <property type="entry name" value="UXU OPERON TRANSCRIPTIONAL REGULATOR"/>
    <property type="match status" value="1"/>
</dbReference>
<dbReference type="InterPro" id="IPR008920">
    <property type="entry name" value="TF_FadR/GntR_C"/>
</dbReference>
<evidence type="ECO:0000256" key="1">
    <source>
        <dbReference type="ARBA" id="ARBA00023015"/>
    </source>
</evidence>
<organism evidence="6 7">
    <name type="scientific">Brevibacterium casei</name>
    <dbReference type="NCBI Taxonomy" id="33889"/>
    <lineage>
        <taxon>Bacteria</taxon>
        <taxon>Bacillati</taxon>
        <taxon>Actinomycetota</taxon>
        <taxon>Actinomycetes</taxon>
        <taxon>Micrococcales</taxon>
        <taxon>Brevibacteriaceae</taxon>
        <taxon>Brevibacterium</taxon>
    </lineage>
</organism>